<gene>
    <name evidence="1" type="ORF">MUK42_36954</name>
</gene>
<keyword evidence="2" id="KW-1185">Reference proteome</keyword>
<dbReference type="EMBL" id="CP097504">
    <property type="protein sequence ID" value="URD91009.1"/>
    <property type="molecule type" value="Genomic_DNA"/>
</dbReference>
<reference evidence="1" key="1">
    <citation type="submission" date="2022-05" db="EMBL/GenBank/DDBJ databases">
        <title>The Musa troglodytarum L. genome provides insights into the mechanism of non-climacteric behaviour and enrichment of carotenoids.</title>
        <authorList>
            <person name="Wang J."/>
        </authorList>
    </citation>
    <scope>NUCLEOTIDE SEQUENCE</scope>
    <source>
        <tissue evidence="1">Leaf</tissue>
    </source>
</reference>
<proteinExistence type="predicted"/>
<sequence>MKPASIRCFSMECRQCFLPTYYHAWFFTCSLFWPMKHGIEKHLRVTDPWHGQQHR</sequence>
<organism evidence="1 2">
    <name type="scientific">Musa troglodytarum</name>
    <name type="common">fe'i banana</name>
    <dbReference type="NCBI Taxonomy" id="320322"/>
    <lineage>
        <taxon>Eukaryota</taxon>
        <taxon>Viridiplantae</taxon>
        <taxon>Streptophyta</taxon>
        <taxon>Embryophyta</taxon>
        <taxon>Tracheophyta</taxon>
        <taxon>Spermatophyta</taxon>
        <taxon>Magnoliopsida</taxon>
        <taxon>Liliopsida</taxon>
        <taxon>Zingiberales</taxon>
        <taxon>Musaceae</taxon>
        <taxon>Musa</taxon>
    </lineage>
</organism>
<evidence type="ECO:0000313" key="1">
    <source>
        <dbReference type="EMBL" id="URD91009.1"/>
    </source>
</evidence>
<dbReference type="AlphaFoldDB" id="A0A9E7F776"/>
<protein>
    <submittedName>
        <fullName evidence="1">Uncharacterized protein</fullName>
    </submittedName>
</protein>
<accession>A0A9E7F776</accession>
<name>A0A9E7F776_9LILI</name>
<evidence type="ECO:0000313" key="2">
    <source>
        <dbReference type="Proteomes" id="UP001055439"/>
    </source>
</evidence>
<dbReference type="Proteomes" id="UP001055439">
    <property type="component" value="Chromosome 2"/>
</dbReference>